<dbReference type="STRING" id="1280837.A0A316VAM0"/>
<dbReference type="Proteomes" id="UP000245771">
    <property type="component" value="Unassembled WGS sequence"/>
</dbReference>
<dbReference type="AlphaFoldDB" id="A0A316VAM0"/>
<feature type="compositionally biased region" description="Polar residues" evidence="3">
    <location>
        <begin position="525"/>
        <end position="545"/>
    </location>
</feature>
<dbReference type="InterPro" id="IPR035979">
    <property type="entry name" value="RBD_domain_sf"/>
</dbReference>
<reference evidence="5 6" key="1">
    <citation type="journal article" date="2018" name="Mol. Biol. Evol.">
        <title>Broad Genomic Sampling Reveals a Smut Pathogenic Ancestry of the Fungal Clade Ustilaginomycotina.</title>
        <authorList>
            <person name="Kijpornyongpan T."/>
            <person name="Mondo S.J."/>
            <person name="Barry K."/>
            <person name="Sandor L."/>
            <person name="Lee J."/>
            <person name="Lipzen A."/>
            <person name="Pangilinan J."/>
            <person name="LaButti K."/>
            <person name="Hainaut M."/>
            <person name="Henrissat B."/>
            <person name="Grigoriev I.V."/>
            <person name="Spatafora J.W."/>
            <person name="Aime M.C."/>
        </authorList>
    </citation>
    <scope>NUCLEOTIDE SEQUENCE [LARGE SCALE GENOMIC DNA]</scope>
    <source>
        <strain evidence="5 6">MCA 3882</strain>
    </source>
</reference>
<dbReference type="RefSeq" id="XP_025354430.1">
    <property type="nucleotide sequence ID" value="XM_025497025.1"/>
</dbReference>
<keyword evidence="6" id="KW-1185">Reference proteome</keyword>
<name>A0A316VAM0_9BASI</name>
<feature type="region of interest" description="Disordered" evidence="3">
    <location>
        <begin position="146"/>
        <end position="552"/>
    </location>
</feature>
<feature type="compositionally biased region" description="Low complexity" evidence="3">
    <location>
        <begin position="280"/>
        <end position="296"/>
    </location>
</feature>
<feature type="compositionally biased region" description="Low complexity" evidence="3">
    <location>
        <begin position="494"/>
        <end position="509"/>
    </location>
</feature>
<organism evidence="5 6">
    <name type="scientific">Meira miltonrushii</name>
    <dbReference type="NCBI Taxonomy" id="1280837"/>
    <lineage>
        <taxon>Eukaryota</taxon>
        <taxon>Fungi</taxon>
        <taxon>Dikarya</taxon>
        <taxon>Basidiomycota</taxon>
        <taxon>Ustilaginomycotina</taxon>
        <taxon>Exobasidiomycetes</taxon>
        <taxon>Exobasidiales</taxon>
        <taxon>Brachybasidiaceae</taxon>
        <taxon>Meira</taxon>
    </lineage>
</organism>
<feature type="compositionally biased region" description="Basic and acidic residues" evidence="3">
    <location>
        <begin position="391"/>
        <end position="400"/>
    </location>
</feature>
<evidence type="ECO:0000313" key="5">
    <source>
        <dbReference type="EMBL" id="PWN34128.1"/>
    </source>
</evidence>
<feature type="compositionally biased region" description="Basic and acidic residues" evidence="3">
    <location>
        <begin position="430"/>
        <end position="469"/>
    </location>
</feature>
<dbReference type="OrthoDB" id="48651at2759"/>
<feature type="compositionally biased region" description="Low complexity" evidence="3">
    <location>
        <begin position="408"/>
        <end position="417"/>
    </location>
</feature>
<dbReference type="InterPro" id="IPR012677">
    <property type="entry name" value="Nucleotide-bd_a/b_plait_sf"/>
</dbReference>
<dbReference type="GO" id="GO:0003723">
    <property type="term" value="F:RNA binding"/>
    <property type="evidence" value="ECO:0007669"/>
    <property type="project" value="UniProtKB-UniRule"/>
</dbReference>
<dbReference type="PANTHER" id="PTHR23236:SF11">
    <property type="entry name" value="EUKARYOTIC TRANSLATION INITIATION FACTOR 4H"/>
    <property type="match status" value="1"/>
</dbReference>
<feature type="compositionally biased region" description="Low complexity" evidence="3">
    <location>
        <begin position="348"/>
        <end position="360"/>
    </location>
</feature>
<evidence type="ECO:0000259" key="4">
    <source>
        <dbReference type="PROSITE" id="PS50102"/>
    </source>
</evidence>
<dbReference type="PANTHER" id="PTHR23236">
    <property type="entry name" value="EUKARYOTIC TRANSLATION INITIATION FACTOR 4B/4H"/>
    <property type="match status" value="1"/>
</dbReference>
<dbReference type="SUPFAM" id="SSF54928">
    <property type="entry name" value="RNA-binding domain, RBD"/>
    <property type="match status" value="1"/>
</dbReference>
<evidence type="ECO:0000256" key="2">
    <source>
        <dbReference type="PROSITE-ProRule" id="PRU00176"/>
    </source>
</evidence>
<protein>
    <submittedName>
        <fullName evidence="5">RNA-binding domain-containing protein</fullName>
    </submittedName>
</protein>
<dbReference type="InterPro" id="IPR000504">
    <property type="entry name" value="RRM_dom"/>
</dbReference>
<dbReference type="GO" id="GO:0005730">
    <property type="term" value="C:nucleolus"/>
    <property type="evidence" value="ECO:0007669"/>
    <property type="project" value="TreeGrafter"/>
</dbReference>
<feature type="compositionally biased region" description="Polar residues" evidence="3">
    <location>
        <begin position="368"/>
        <end position="385"/>
    </location>
</feature>
<accession>A0A316VAM0</accession>
<proteinExistence type="predicted"/>
<feature type="domain" description="RRM" evidence="4">
    <location>
        <begin position="87"/>
        <end position="162"/>
    </location>
</feature>
<dbReference type="EMBL" id="KZ819604">
    <property type="protein sequence ID" value="PWN34128.1"/>
    <property type="molecule type" value="Genomic_DNA"/>
</dbReference>
<dbReference type="InParanoid" id="A0A316VAM0"/>
<sequence>MAPKKQKQSLADFLADETTGKVDWADDFDDLPAAPLPRADRGIPQRGSDWLSSMPDRADRDRSSGLGSERQSYPAREELPLPTQPPYTAFIGNLSFDVSEEDIASFFAPDQTTSVRLVTGGDGRAKGFGYVEFEALDGLKNALTKSGSQLAGRTARVSVAEPREAKGPAFSSVAEEATQWRRAGPLPPSSDGASGPGRRGGDRPGYNRFESSGGSSGFDNMDVVAGGGRSGFGSKFAPSAPREPRRNVEPLEPSQGDNASDWRTGKPVSEMASPMHSSRRPSASPAAAGAEGGRAPSFRRHGDATEVDEKYSNQERLGFGSKFVATPPDSPSVQKRSGFGFDRRNKDAAAAAPASAGDGADTWRSARRTSANGPASNGASKSAEGTSGEPAQRKKLELKPRSTPVGGDAPADAASSDKGNNPFGNARPVDASDRQREIEEKMAQREKEHKEEERKRREKQKSERGKSSDNGDGAARSNTVSNEKAVNGEGVKSPTTTAAATPKQPAPTGAWGGGRKPSGALAGNQEGSTEQSTNSDVDALTSNVEAVSVKDA</sequence>
<evidence type="ECO:0000313" key="6">
    <source>
        <dbReference type="Proteomes" id="UP000245771"/>
    </source>
</evidence>
<dbReference type="Gene3D" id="3.30.70.330">
    <property type="match status" value="1"/>
</dbReference>
<dbReference type="GeneID" id="37018806"/>
<dbReference type="SMART" id="SM00360">
    <property type="entry name" value="RRM"/>
    <property type="match status" value="1"/>
</dbReference>
<keyword evidence="1 2" id="KW-0694">RNA-binding</keyword>
<feature type="region of interest" description="Disordered" evidence="3">
    <location>
        <begin position="23"/>
        <end position="86"/>
    </location>
</feature>
<dbReference type="Pfam" id="PF00076">
    <property type="entry name" value="RRM_1"/>
    <property type="match status" value="1"/>
</dbReference>
<feature type="compositionally biased region" description="Basic and acidic residues" evidence="3">
    <location>
        <begin position="300"/>
        <end position="313"/>
    </location>
</feature>
<gene>
    <name evidence="5" type="ORF">FA14DRAFT_136743</name>
</gene>
<evidence type="ECO:0000256" key="3">
    <source>
        <dbReference type="SAM" id="MobiDB-lite"/>
    </source>
</evidence>
<evidence type="ECO:0000256" key="1">
    <source>
        <dbReference type="ARBA" id="ARBA00022884"/>
    </source>
</evidence>
<dbReference type="PROSITE" id="PS50102">
    <property type="entry name" value="RRM"/>
    <property type="match status" value="1"/>
</dbReference>